<dbReference type="Gene3D" id="3.50.50.60">
    <property type="entry name" value="FAD/NAD(P)-binding domain"/>
    <property type="match status" value="1"/>
</dbReference>
<dbReference type="GeneID" id="54552823"/>
<dbReference type="InterPro" id="IPR036188">
    <property type="entry name" value="FAD/NAD-bd_sf"/>
</dbReference>
<evidence type="ECO:0000313" key="1">
    <source>
        <dbReference type="EMBL" id="KAF2278120.1"/>
    </source>
</evidence>
<dbReference type="Proteomes" id="UP000800097">
    <property type="component" value="Unassembled WGS sequence"/>
</dbReference>
<dbReference type="AlphaFoldDB" id="A0A6A6JNB6"/>
<dbReference type="Pfam" id="PF13450">
    <property type="entry name" value="NAD_binding_8"/>
    <property type="match status" value="1"/>
</dbReference>
<protein>
    <recommendedName>
        <fullName evidence="3">FAD-binding domain-containing protein</fullName>
    </recommendedName>
</protein>
<keyword evidence="2" id="KW-1185">Reference proteome</keyword>
<dbReference type="RefSeq" id="XP_033655659.1">
    <property type="nucleotide sequence ID" value="XM_033799648.1"/>
</dbReference>
<dbReference type="OrthoDB" id="16820at2759"/>
<evidence type="ECO:0008006" key="3">
    <source>
        <dbReference type="Google" id="ProtNLM"/>
    </source>
</evidence>
<dbReference type="PANTHER" id="PTHR47469:SF2">
    <property type="entry name" value="OS06G0597600 PROTEIN"/>
    <property type="match status" value="1"/>
</dbReference>
<dbReference type="EMBL" id="ML986488">
    <property type="protein sequence ID" value="KAF2278120.1"/>
    <property type="molecule type" value="Genomic_DNA"/>
</dbReference>
<evidence type="ECO:0000313" key="2">
    <source>
        <dbReference type="Proteomes" id="UP000800097"/>
    </source>
</evidence>
<dbReference type="SUPFAM" id="SSF51905">
    <property type="entry name" value="FAD/NAD(P)-binding domain"/>
    <property type="match status" value="1"/>
</dbReference>
<name>A0A6A6JNB6_WESOR</name>
<dbReference type="InterPro" id="IPR053212">
    <property type="entry name" value="DHP_3-monooxygenase"/>
</dbReference>
<dbReference type="PANTHER" id="PTHR47469">
    <property type="entry name" value="MONOOXYGENASE-LIKE"/>
    <property type="match status" value="1"/>
</dbReference>
<reference evidence="1" key="1">
    <citation type="journal article" date="2020" name="Stud. Mycol.">
        <title>101 Dothideomycetes genomes: a test case for predicting lifestyles and emergence of pathogens.</title>
        <authorList>
            <person name="Haridas S."/>
            <person name="Albert R."/>
            <person name="Binder M."/>
            <person name="Bloem J."/>
            <person name="Labutti K."/>
            <person name="Salamov A."/>
            <person name="Andreopoulos B."/>
            <person name="Baker S."/>
            <person name="Barry K."/>
            <person name="Bills G."/>
            <person name="Bluhm B."/>
            <person name="Cannon C."/>
            <person name="Castanera R."/>
            <person name="Culley D."/>
            <person name="Daum C."/>
            <person name="Ezra D."/>
            <person name="Gonzalez J."/>
            <person name="Henrissat B."/>
            <person name="Kuo A."/>
            <person name="Liang C."/>
            <person name="Lipzen A."/>
            <person name="Lutzoni F."/>
            <person name="Magnuson J."/>
            <person name="Mondo S."/>
            <person name="Nolan M."/>
            <person name="Ohm R."/>
            <person name="Pangilinan J."/>
            <person name="Park H.-J."/>
            <person name="Ramirez L."/>
            <person name="Alfaro M."/>
            <person name="Sun H."/>
            <person name="Tritt A."/>
            <person name="Yoshinaga Y."/>
            <person name="Zwiers L.-H."/>
            <person name="Turgeon B."/>
            <person name="Goodwin S."/>
            <person name="Spatafora J."/>
            <person name="Crous P."/>
            <person name="Grigoriev I."/>
        </authorList>
    </citation>
    <scope>NUCLEOTIDE SEQUENCE</scope>
    <source>
        <strain evidence="1">CBS 379.55</strain>
    </source>
</reference>
<accession>A0A6A6JNB6</accession>
<sequence length="113" mass="12432">MTYSQTAVIIGGSISGLLHGILLKHHGFNVTILEKDTSPICRGYDAGVKEGLDMLAFLDKCDQVKHPQTISCLTPRTINQEGKASWSAGKAYRDDELGASRQYSASEFRRDDE</sequence>
<proteinExistence type="predicted"/>
<organism evidence="1 2">
    <name type="scientific">Westerdykella ornata</name>
    <dbReference type="NCBI Taxonomy" id="318751"/>
    <lineage>
        <taxon>Eukaryota</taxon>
        <taxon>Fungi</taxon>
        <taxon>Dikarya</taxon>
        <taxon>Ascomycota</taxon>
        <taxon>Pezizomycotina</taxon>
        <taxon>Dothideomycetes</taxon>
        <taxon>Pleosporomycetidae</taxon>
        <taxon>Pleosporales</taxon>
        <taxon>Sporormiaceae</taxon>
        <taxon>Westerdykella</taxon>
    </lineage>
</organism>
<gene>
    <name evidence="1" type="ORF">EI97DRAFT_440639</name>
</gene>